<evidence type="ECO:0000313" key="2">
    <source>
        <dbReference type="Proteomes" id="UP000072421"/>
    </source>
</evidence>
<evidence type="ECO:0000313" key="1">
    <source>
        <dbReference type="EMBL" id="AMO93249.1"/>
    </source>
</evidence>
<dbReference type="EMBL" id="CP013232">
    <property type="protein sequence ID" value="AMO93249.1"/>
    <property type="molecule type" value="Genomic_DNA"/>
</dbReference>
<name>A0A127P600_9BURK</name>
<dbReference type="AlphaFoldDB" id="A0A127P600"/>
<proteinExistence type="predicted"/>
<sequence length="48" mass="5219">MTDFVKKLSHDLSSHAGLGFIGRYLKGVNISVLIRPTCCARALPTAIF</sequence>
<accession>A0A127P600</accession>
<organism evidence="1">
    <name type="scientific">Collimonas fungivorans</name>
    <dbReference type="NCBI Taxonomy" id="158899"/>
    <lineage>
        <taxon>Bacteria</taxon>
        <taxon>Pseudomonadati</taxon>
        <taxon>Pseudomonadota</taxon>
        <taxon>Betaproteobacteria</taxon>
        <taxon>Burkholderiales</taxon>
        <taxon>Oxalobacteraceae</taxon>
        <taxon>Collimonas</taxon>
    </lineage>
</organism>
<reference evidence="1 2" key="1">
    <citation type="submission" date="2015-11" db="EMBL/GenBank/DDBJ databases">
        <title>Exploring the genomic traits of fungus-feeding bacterial genus Collimonas.</title>
        <authorList>
            <person name="Song C."/>
            <person name="Schmidt R."/>
            <person name="de Jager V."/>
            <person name="Krzyzanowska D."/>
            <person name="Jongedijk E."/>
            <person name="Cankar K."/>
            <person name="Beekwilder J."/>
            <person name="van Veen A."/>
            <person name="de Boer W."/>
            <person name="van Veen J.A."/>
            <person name="Garbeva P."/>
        </authorList>
    </citation>
    <scope>NUCLEOTIDE SEQUENCE [LARGE SCALE GENOMIC DNA]</scope>
    <source>
        <strain evidence="1 2">Ter6</strain>
    </source>
</reference>
<gene>
    <name evidence="1" type="ORF">CFter6_0520</name>
</gene>
<protein>
    <submittedName>
        <fullName evidence="1">Uncharacterized protein</fullName>
    </submittedName>
</protein>
<dbReference type="Proteomes" id="UP000072421">
    <property type="component" value="Chromosome"/>
</dbReference>